<protein>
    <submittedName>
        <fullName evidence="1 2">Uncharacterized protein</fullName>
    </submittedName>
</protein>
<accession>R7U7E4</accession>
<dbReference type="EMBL" id="AMQN01009009">
    <property type="status" value="NOT_ANNOTATED_CDS"/>
    <property type="molecule type" value="Genomic_DNA"/>
</dbReference>
<keyword evidence="3" id="KW-1185">Reference proteome</keyword>
<evidence type="ECO:0000313" key="3">
    <source>
        <dbReference type="Proteomes" id="UP000014760"/>
    </source>
</evidence>
<dbReference type="AlphaFoldDB" id="R7U7E4"/>
<gene>
    <name evidence="1" type="ORF">CAPTEDRAFT_218108</name>
</gene>
<sequence length="237" mass="27263">MAMVVPIRRDCRRLKDEKTTNTAQISRETQLKPKVTKGQRRPLFIVQKPNIRLLKERFGAVGHLRESAHSSADRQQHISSKALLLIVGCSDDACEELRSAQNHRITVRNRRTDAMLDYCHGFSINFQAQIVALSSLHKVLTVDCSDYHPFFTVRANDCSKYRSSFVTTDARQDDLDHLHNQHRTECTKKYIEFSCIKSFPRLVSDRSMTILKALKGKKEKHQYSYQAECSGEKTGHI</sequence>
<reference evidence="3" key="1">
    <citation type="submission" date="2012-12" db="EMBL/GenBank/DDBJ databases">
        <authorList>
            <person name="Hellsten U."/>
            <person name="Grimwood J."/>
            <person name="Chapman J.A."/>
            <person name="Shapiro H."/>
            <person name="Aerts A."/>
            <person name="Otillar R.P."/>
            <person name="Terry A.Y."/>
            <person name="Boore J.L."/>
            <person name="Simakov O."/>
            <person name="Marletaz F."/>
            <person name="Cho S.-J."/>
            <person name="Edsinger-Gonzales E."/>
            <person name="Havlak P."/>
            <person name="Kuo D.-H."/>
            <person name="Larsson T."/>
            <person name="Lv J."/>
            <person name="Arendt D."/>
            <person name="Savage R."/>
            <person name="Osoegawa K."/>
            <person name="de Jong P."/>
            <person name="Lindberg D.R."/>
            <person name="Seaver E.C."/>
            <person name="Weisblat D.A."/>
            <person name="Putnam N.H."/>
            <person name="Grigoriev I.V."/>
            <person name="Rokhsar D.S."/>
        </authorList>
    </citation>
    <scope>NUCLEOTIDE SEQUENCE</scope>
    <source>
        <strain evidence="3">I ESC-2004</strain>
    </source>
</reference>
<evidence type="ECO:0000313" key="1">
    <source>
        <dbReference type="EMBL" id="ELU02051.1"/>
    </source>
</evidence>
<dbReference type="EnsemblMetazoa" id="CapteT218108">
    <property type="protein sequence ID" value="CapteP218108"/>
    <property type="gene ID" value="CapteG218108"/>
</dbReference>
<organism evidence="1">
    <name type="scientific">Capitella teleta</name>
    <name type="common">Polychaete worm</name>
    <dbReference type="NCBI Taxonomy" id="283909"/>
    <lineage>
        <taxon>Eukaryota</taxon>
        <taxon>Metazoa</taxon>
        <taxon>Spiralia</taxon>
        <taxon>Lophotrochozoa</taxon>
        <taxon>Annelida</taxon>
        <taxon>Polychaeta</taxon>
        <taxon>Sedentaria</taxon>
        <taxon>Scolecida</taxon>
        <taxon>Capitellidae</taxon>
        <taxon>Capitella</taxon>
    </lineage>
</organism>
<dbReference type="HOGENOM" id="CLU_1171594_0_0_1"/>
<proteinExistence type="predicted"/>
<dbReference type="EMBL" id="KB304411">
    <property type="protein sequence ID" value="ELU02051.1"/>
    <property type="molecule type" value="Genomic_DNA"/>
</dbReference>
<reference evidence="2" key="3">
    <citation type="submission" date="2015-06" db="UniProtKB">
        <authorList>
            <consortium name="EnsemblMetazoa"/>
        </authorList>
    </citation>
    <scope>IDENTIFICATION</scope>
</reference>
<dbReference type="Proteomes" id="UP000014760">
    <property type="component" value="Unassembled WGS sequence"/>
</dbReference>
<reference evidence="1 3" key="2">
    <citation type="journal article" date="2013" name="Nature">
        <title>Insights into bilaterian evolution from three spiralian genomes.</title>
        <authorList>
            <person name="Simakov O."/>
            <person name="Marletaz F."/>
            <person name="Cho S.J."/>
            <person name="Edsinger-Gonzales E."/>
            <person name="Havlak P."/>
            <person name="Hellsten U."/>
            <person name="Kuo D.H."/>
            <person name="Larsson T."/>
            <person name="Lv J."/>
            <person name="Arendt D."/>
            <person name="Savage R."/>
            <person name="Osoegawa K."/>
            <person name="de Jong P."/>
            <person name="Grimwood J."/>
            <person name="Chapman J.A."/>
            <person name="Shapiro H."/>
            <person name="Aerts A."/>
            <person name="Otillar R.P."/>
            <person name="Terry A.Y."/>
            <person name="Boore J.L."/>
            <person name="Grigoriev I.V."/>
            <person name="Lindberg D.R."/>
            <person name="Seaver E.C."/>
            <person name="Weisblat D.A."/>
            <person name="Putnam N.H."/>
            <person name="Rokhsar D.S."/>
        </authorList>
    </citation>
    <scope>NUCLEOTIDE SEQUENCE</scope>
    <source>
        <strain evidence="1 3">I ESC-2004</strain>
    </source>
</reference>
<name>R7U7E4_CAPTE</name>
<evidence type="ECO:0000313" key="2">
    <source>
        <dbReference type="EnsemblMetazoa" id="CapteP218108"/>
    </source>
</evidence>